<dbReference type="STRING" id="641147.HMPREF9021_00748"/>
<dbReference type="InterPro" id="IPR007712">
    <property type="entry name" value="RelE/ParE_toxin"/>
</dbReference>
<dbReference type="eggNOG" id="COG2026">
    <property type="taxonomic scope" value="Bacteria"/>
</dbReference>
<sequence length="87" mass="10579">MENKIEWTQKAIRELSKIDRRYHTAIRNKVNQLATFPQVNLDVKHLDGSTYRLRHGDYRIFFQYIEEVPKIIKIQKISRRTSQTYKN</sequence>
<protein>
    <recommendedName>
        <fullName evidence="4">RelE/StbE family addiction module toxin</fullName>
    </recommendedName>
</protein>
<dbReference type="Gene3D" id="3.30.2310.20">
    <property type="entry name" value="RelE-like"/>
    <property type="match status" value="1"/>
</dbReference>
<evidence type="ECO:0000313" key="3">
    <source>
        <dbReference type="Proteomes" id="UP000017813"/>
    </source>
</evidence>
<keyword evidence="3" id="KW-1185">Reference proteome</keyword>
<gene>
    <name evidence="2" type="ORF">HMPREF9021_00748</name>
</gene>
<name>V9H960_9NEIS</name>
<dbReference type="PANTHER" id="PTHR38813:SF1">
    <property type="entry name" value="TOXIN RELE1-RELATED"/>
    <property type="match status" value="1"/>
</dbReference>
<dbReference type="AlphaFoldDB" id="V9H960"/>
<reference evidence="2 3" key="2">
    <citation type="submission" date="2011-10" db="EMBL/GenBank/DDBJ databases">
        <title>The Genome Sequence of Simonsiella muelleri ATCC 29453.</title>
        <authorList>
            <consortium name="The Broad Institute Genome Sequencing Platform"/>
            <consortium name="The Broad Institute Genome Sequencing Center for Infectious Disease"/>
            <person name="Earl A."/>
            <person name="Ward D."/>
            <person name="Feldgarden M."/>
            <person name="Gevers D."/>
            <person name="Izard J."/>
            <person name="Baranova O.V."/>
            <person name="Blanton J.M."/>
            <person name="Tanner A.C."/>
            <person name="Dewhirst F."/>
            <person name="Young S.K."/>
            <person name="Zeng Q."/>
            <person name="Gargeya S."/>
            <person name="Fitzgerald M."/>
            <person name="Haas B."/>
            <person name="Abouelleil A."/>
            <person name="Alvarado L."/>
            <person name="Arachchi H.M."/>
            <person name="Berlin A."/>
            <person name="Brown A."/>
            <person name="Chapman S.B."/>
            <person name="Chen Z."/>
            <person name="Dunbar C."/>
            <person name="Freedman E."/>
            <person name="Gearin G."/>
            <person name="Goldberg J."/>
            <person name="Griggs A."/>
            <person name="Gujja S."/>
            <person name="Heiman D."/>
            <person name="Howarth C."/>
            <person name="Larson L."/>
            <person name="Lui A."/>
            <person name="MacDonald P.J.P."/>
            <person name="Montmayeur A."/>
            <person name="Murphy C."/>
            <person name="Neiman D."/>
            <person name="Pearson M."/>
            <person name="Priest M."/>
            <person name="Roberts A."/>
            <person name="Saif S."/>
            <person name="Shea T."/>
            <person name="Shenoy N."/>
            <person name="Sisk P."/>
            <person name="Stolte C."/>
            <person name="Sykes S."/>
            <person name="Wortman J."/>
            <person name="Nusbaum C."/>
            <person name="Birren B."/>
        </authorList>
    </citation>
    <scope>NUCLEOTIDE SEQUENCE [LARGE SCALE GENOMIC DNA]</scope>
    <source>
        <strain evidence="2 3">ATCC 29453</strain>
    </source>
</reference>
<dbReference type="Pfam" id="PF05016">
    <property type="entry name" value="ParE_toxin"/>
    <property type="match status" value="1"/>
</dbReference>
<dbReference type="Proteomes" id="UP000017813">
    <property type="component" value="Unassembled WGS sequence"/>
</dbReference>
<dbReference type="InterPro" id="IPR035093">
    <property type="entry name" value="RelE/ParE_toxin_dom_sf"/>
</dbReference>
<dbReference type="OrthoDB" id="5570653at2"/>
<dbReference type="InterPro" id="IPR052747">
    <property type="entry name" value="TA_system_RelE_toxin"/>
</dbReference>
<keyword evidence="1" id="KW-1277">Toxin-antitoxin system</keyword>
<dbReference type="EMBL" id="ADCY02000013">
    <property type="protein sequence ID" value="EFG31478.1"/>
    <property type="molecule type" value="Genomic_DNA"/>
</dbReference>
<evidence type="ECO:0008006" key="4">
    <source>
        <dbReference type="Google" id="ProtNLM"/>
    </source>
</evidence>
<evidence type="ECO:0000256" key="1">
    <source>
        <dbReference type="ARBA" id="ARBA00022649"/>
    </source>
</evidence>
<evidence type="ECO:0000313" key="2">
    <source>
        <dbReference type="EMBL" id="EFG31478.1"/>
    </source>
</evidence>
<dbReference type="RefSeq" id="WP_002641532.1">
    <property type="nucleotide sequence ID" value="NZ_CP019448.1"/>
</dbReference>
<dbReference type="HOGENOM" id="CLU_155761_6_4_4"/>
<accession>V9H960</accession>
<dbReference type="SUPFAM" id="SSF143011">
    <property type="entry name" value="RelE-like"/>
    <property type="match status" value="1"/>
</dbReference>
<dbReference type="PANTHER" id="PTHR38813">
    <property type="match status" value="1"/>
</dbReference>
<organism evidence="2 3">
    <name type="scientific">Simonsiella muelleri ATCC 29453</name>
    <dbReference type="NCBI Taxonomy" id="641147"/>
    <lineage>
        <taxon>Bacteria</taxon>
        <taxon>Pseudomonadati</taxon>
        <taxon>Pseudomonadota</taxon>
        <taxon>Betaproteobacteria</taxon>
        <taxon>Neisseriales</taxon>
        <taxon>Neisseriaceae</taxon>
        <taxon>Simonsiella</taxon>
    </lineage>
</organism>
<proteinExistence type="predicted"/>
<reference evidence="2 3" key="1">
    <citation type="submission" date="2010-03" db="EMBL/GenBank/DDBJ databases">
        <authorList>
            <consortium name="The Broad Institute Genome Sequencing Platform"/>
            <person name="Ward D."/>
            <person name="Earl A."/>
            <person name="Feldgarden M."/>
            <person name="Gevers D."/>
            <person name="Young S."/>
            <person name="Zeng Q."/>
            <person name="Koehrsen M."/>
            <person name="Alvarado L."/>
            <person name="Berlin A.M."/>
            <person name="Borenstein D."/>
            <person name="Chapman S.B."/>
            <person name="Chen Z."/>
            <person name="Engels R."/>
            <person name="Freedman E."/>
            <person name="Gellesch M."/>
            <person name="Goldberg J."/>
            <person name="Griggs A."/>
            <person name="Gujja S."/>
            <person name="Heilman E.R."/>
            <person name="Heiman D.I."/>
            <person name="Hepburn T.A."/>
            <person name="Howarth C."/>
            <person name="Jen D."/>
            <person name="Larson L."/>
            <person name="Mehta T."/>
            <person name="Park D."/>
            <person name="Pearson M."/>
            <person name="Richards J."/>
            <person name="Roberts A."/>
            <person name="Saif S."/>
            <person name="Shea T.D."/>
            <person name="Shenoy N."/>
            <person name="Sisk P."/>
            <person name="Stolte C."/>
            <person name="Sykes S.N."/>
            <person name="Walk T."/>
            <person name="White J."/>
            <person name="Yandava C."/>
            <person name="Izard J."/>
            <person name="Baranova O.V."/>
            <person name="Blanton J.M."/>
            <person name="Tanner A.C."/>
            <person name="Dewhirst F."/>
            <person name="Haas B."/>
            <person name="Nusbaum C."/>
            <person name="Birren B."/>
        </authorList>
    </citation>
    <scope>NUCLEOTIDE SEQUENCE [LARGE SCALE GENOMIC DNA]</scope>
    <source>
        <strain evidence="2 3">ATCC 29453</strain>
    </source>
</reference>
<comment type="caution">
    <text evidence="2">The sequence shown here is derived from an EMBL/GenBank/DDBJ whole genome shotgun (WGS) entry which is preliminary data.</text>
</comment>
<dbReference type="KEGG" id="smur:BWP33_09540"/>